<dbReference type="Proteomes" id="UP000663859">
    <property type="component" value="Unassembled WGS sequence"/>
</dbReference>
<keyword evidence="2" id="KW-1185">Reference proteome</keyword>
<sequence>MAVSEPGAYPEAYIRFDVLLLPERKRPENAPANPQVFQILSGLGTVVYPG</sequence>
<comment type="caution">
    <text evidence="1">The sequence shown here is derived from an EMBL/GenBank/DDBJ whole genome shotgun (WGS) entry which is preliminary data.</text>
</comment>
<dbReference type="EMBL" id="CAJNOB010000053">
    <property type="protein sequence ID" value="CAF0703381.1"/>
    <property type="molecule type" value="Genomic_DNA"/>
</dbReference>
<accession>A0A8J2BS31</accession>
<name>A0A8J2BS31_9BACT</name>
<proteinExistence type="predicted"/>
<reference evidence="1" key="1">
    <citation type="submission" date="2021-02" db="EMBL/GenBank/DDBJ databases">
        <authorList>
            <person name="Cremers G."/>
            <person name="Picone N."/>
        </authorList>
    </citation>
    <scope>NUCLEOTIDE SEQUENCE</scope>
    <source>
        <strain evidence="1">PQ17</strain>
    </source>
</reference>
<protein>
    <submittedName>
        <fullName evidence="1">Uncharacterized protein</fullName>
    </submittedName>
</protein>
<evidence type="ECO:0000313" key="1">
    <source>
        <dbReference type="EMBL" id="CAF0703381.1"/>
    </source>
</evidence>
<dbReference type="AlphaFoldDB" id="A0A8J2BS31"/>
<evidence type="ECO:0000313" key="2">
    <source>
        <dbReference type="Proteomes" id="UP000663859"/>
    </source>
</evidence>
<gene>
    <name evidence="1" type="ORF">MPNT_570002</name>
</gene>
<organism evidence="1 2">
    <name type="scientific">Candidatus Methylacidithermus pantelleriae</name>
    <dbReference type="NCBI Taxonomy" id="2744239"/>
    <lineage>
        <taxon>Bacteria</taxon>
        <taxon>Pseudomonadati</taxon>
        <taxon>Verrucomicrobiota</taxon>
        <taxon>Methylacidiphilae</taxon>
        <taxon>Methylacidiphilales</taxon>
        <taxon>Methylacidiphilaceae</taxon>
        <taxon>Candidatus Methylacidithermus</taxon>
    </lineage>
</organism>